<gene>
    <name evidence="11" type="ORF">SLS62_003838</name>
</gene>
<keyword evidence="12" id="KW-1185">Reference proteome</keyword>
<evidence type="ECO:0000256" key="8">
    <source>
        <dbReference type="ARBA" id="ARBA00023034"/>
    </source>
</evidence>
<dbReference type="GO" id="GO:0000139">
    <property type="term" value="C:Golgi membrane"/>
    <property type="evidence" value="ECO:0007669"/>
    <property type="project" value="UniProtKB-SubCell"/>
</dbReference>
<comment type="subcellular location">
    <subcellularLocation>
        <location evidence="2">Cytoplasmic vesicle</location>
        <location evidence="2">COPI-coated vesicle membrane</location>
        <topology evidence="2">Peripheral membrane protein</topology>
        <orientation evidence="2">Cytoplasmic side</orientation>
    </subcellularLocation>
    <subcellularLocation>
        <location evidence="1">Golgi apparatus membrane</location>
        <topology evidence="1">Peripheral membrane protein</topology>
        <orientation evidence="1">Cytoplasmic side</orientation>
    </subcellularLocation>
</comment>
<evidence type="ECO:0000256" key="10">
    <source>
        <dbReference type="ARBA" id="ARBA00023329"/>
    </source>
</evidence>
<evidence type="ECO:0000256" key="9">
    <source>
        <dbReference type="ARBA" id="ARBA00023136"/>
    </source>
</evidence>
<keyword evidence="7" id="KW-0653">Protein transport</keyword>
<proteinExistence type="inferred from homology"/>
<protein>
    <recommendedName>
        <fullName evidence="13">Coatomer subunit epsilon</fullName>
    </recommendedName>
</protein>
<dbReference type="PANTHER" id="PTHR10805">
    <property type="entry name" value="COATOMER SUBUNIT EPSILON"/>
    <property type="match status" value="1"/>
</dbReference>
<dbReference type="EMBL" id="JAKJXP020000022">
    <property type="protein sequence ID" value="KAK7754260.1"/>
    <property type="molecule type" value="Genomic_DNA"/>
</dbReference>
<evidence type="ECO:0000313" key="12">
    <source>
        <dbReference type="Proteomes" id="UP001320420"/>
    </source>
</evidence>
<keyword evidence="4" id="KW-0813">Transport</keyword>
<dbReference type="SUPFAM" id="SSF48452">
    <property type="entry name" value="TPR-like"/>
    <property type="match status" value="1"/>
</dbReference>
<comment type="similarity">
    <text evidence="3">Belongs to the COPE family.</text>
</comment>
<keyword evidence="6" id="KW-0931">ER-Golgi transport</keyword>
<dbReference type="Gene3D" id="1.25.40.10">
    <property type="entry name" value="Tetratricopeptide repeat domain"/>
    <property type="match status" value="2"/>
</dbReference>
<evidence type="ECO:0000256" key="6">
    <source>
        <dbReference type="ARBA" id="ARBA00022892"/>
    </source>
</evidence>
<keyword evidence="5" id="KW-0963">Cytoplasm</keyword>
<dbReference type="GO" id="GO:0006891">
    <property type="term" value="P:intra-Golgi vesicle-mediated transport"/>
    <property type="evidence" value="ECO:0007669"/>
    <property type="project" value="TreeGrafter"/>
</dbReference>
<accession>A0AAN9USD6</accession>
<evidence type="ECO:0000313" key="11">
    <source>
        <dbReference type="EMBL" id="KAK7754260.1"/>
    </source>
</evidence>
<evidence type="ECO:0000256" key="3">
    <source>
        <dbReference type="ARBA" id="ARBA00008827"/>
    </source>
</evidence>
<evidence type="ECO:0000256" key="5">
    <source>
        <dbReference type="ARBA" id="ARBA00022490"/>
    </source>
</evidence>
<dbReference type="GO" id="GO:0006890">
    <property type="term" value="P:retrograde vesicle-mediated transport, Golgi to endoplasmic reticulum"/>
    <property type="evidence" value="ECO:0007669"/>
    <property type="project" value="InterPro"/>
</dbReference>
<evidence type="ECO:0000256" key="4">
    <source>
        <dbReference type="ARBA" id="ARBA00022448"/>
    </source>
</evidence>
<sequence>MDPYSAEGELINIHNHFHQGQYQEVIDFDTSAFSPENALPARVLQLRARVALGQAEDVAADVQGESEPDLVAIGALAKQSLGQSDEAVKTIEELATSAAENVTVQVVGGTVLQAAGKSEEALALLSQHSGSLDAVALITQIHLQQNRTDLAVKEVAAARRWAQDSLLVNLAESWVGLRLVCTNLEHNVNMDGSMDGEIDVLSIQGGEKYQQAFYVFEELAQAPSTSSIATLVSQAVCELHLGRVEEAQGALEQAIQKQPDYAEAIANLLVLTTVVGKDPSELSQCVAFPTALLRPIFITTCADLTTPTRRSLKKAAPEHPFLVDLEEKNALFDKAAAKFSAKVPA</sequence>
<reference evidence="11 12" key="1">
    <citation type="submission" date="2024-02" db="EMBL/GenBank/DDBJ databases">
        <title>De novo assembly and annotation of 12 fungi associated with fruit tree decline syndrome in Ontario, Canada.</title>
        <authorList>
            <person name="Sulman M."/>
            <person name="Ellouze W."/>
            <person name="Ilyukhin E."/>
        </authorList>
    </citation>
    <scope>NUCLEOTIDE SEQUENCE [LARGE SCALE GENOMIC DNA]</scope>
    <source>
        <strain evidence="11 12">M11/M66-122</strain>
    </source>
</reference>
<dbReference type="InterPro" id="IPR011990">
    <property type="entry name" value="TPR-like_helical_dom_sf"/>
</dbReference>
<evidence type="ECO:0000256" key="7">
    <source>
        <dbReference type="ARBA" id="ARBA00022927"/>
    </source>
</evidence>
<keyword evidence="10" id="KW-0968">Cytoplasmic vesicle</keyword>
<dbReference type="Pfam" id="PF04733">
    <property type="entry name" value="Coatomer_E"/>
    <property type="match status" value="2"/>
</dbReference>
<dbReference type="GO" id="GO:0030126">
    <property type="term" value="C:COPI vesicle coat"/>
    <property type="evidence" value="ECO:0007669"/>
    <property type="project" value="TreeGrafter"/>
</dbReference>
<name>A0AAN9USD6_9PEZI</name>
<dbReference type="Proteomes" id="UP001320420">
    <property type="component" value="Unassembled WGS sequence"/>
</dbReference>
<comment type="caution">
    <text evidence="11">The sequence shown here is derived from an EMBL/GenBank/DDBJ whole genome shotgun (WGS) entry which is preliminary data.</text>
</comment>
<dbReference type="GO" id="GO:0015031">
    <property type="term" value="P:protein transport"/>
    <property type="evidence" value="ECO:0007669"/>
    <property type="project" value="UniProtKB-KW"/>
</dbReference>
<dbReference type="AlphaFoldDB" id="A0AAN9USD6"/>
<organism evidence="11 12">
    <name type="scientific">Diatrype stigma</name>
    <dbReference type="NCBI Taxonomy" id="117547"/>
    <lineage>
        <taxon>Eukaryota</taxon>
        <taxon>Fungi</taxon>
        <taxon>Dikarya</taxon>
        <taxon>Ascomycota</taxon>
        <taxon>Pezizomycotina</taxon>
        <taxon>Sordariomycetes</taxon>
        <taxon>Xylariomycetidae</taxon>
        <taxon>Xylariales</taxon>
        <taxon>Diatrypaceae</taxon>
        <taxon>Diatrype</taxon>
    </lineage>
</organism>
<keyword evidence="9" id="KW-0472">Membrane</keyword>
<dbReference type="PANTHER" id="PTHR10805:SF0">
    <property type="entry name" value="COATOMER SUBUNIT EPSILON"/>
    <property type="match status" value="1"/>
</dbReference>
<evidence type="ECO:0000256" key="1">
    <source>
        <dbReference type="ARBA" id="ARBA00004255"/>
    </source>
</evidence>
<dbReference type="PIRSF" id="PIRSF016478">
    <property type="entry name" value="Coatomer_esu"/>
    <property type="match status" value="1"/>
</dbReference>
<dbReference type="GO" id="GO:0005198">
    <property type="term" value="F:structural molecule activity"/>
    <property type="evidence" value="ECO:0007669"/>
    <property type="project" value="InterPro"/>
</dbReference>
<dbReference type="GO" id="GO:0006888">
    <property type="term" value="P:endoplasmic reticulum to Golgi vesicle-mediated transport"/>
    <property type="evidence" value="ECO:0007669"/>
    <property type="project" value="TreeGrafter"/>
</dbReference>
<dbReference type="InterPro" id="IPR006822">
    <property type="entry name" value="Coatomer_esu"/>
</dbReference>
<evidence type="ECO:0000256" key="2">
    <source>
        <dbReference type="ARBA" id="ARBA00004347"/>
    </source>
</evidence>
<evidence type="ECO:0008006" key="13">
    <source>
        <dbReference type="Google" id="ProtNLM"/>
    </source>
</evidence>
<keyword evidence="8" id="KW-0333">Golgi apparatus</keyword>